<dbReference type="KEGG" id="fld:ABNE31_02895"/>
<dbReference type="Gene3D" id="3.40.50.12230">
    <property type="match status" value="1"/>
</dbReference>
<dbReference type="InterPro" id="IPR036477">
    <property type="entry name" value="Formyl_transf_N_sf"/>
</dbReference>
<gene>
    <name evidence="3" type="ORF">ABNE31_02895</name>
</gene>
<evidence type="ECO:0000259" key="1">
    <source>
        <dbReference type="Pfam" id="PF00551"/>
    </source>
</evidence>
<dbReference type="SUPFAM" id="SSF50486">
    <property type="entry name" value="FMT C-terminal domain-like"/>
    <property type="match status" value="1"/>
</dbReference>
<dbReference type="AlphaFoldDB" id="A0AAU7MZ82"/>
<dbReference type="InterPro" id="IPR005793">
    <property type="entry name" value="Formyl_trans_C"/>
</dbReference>
<dbReference type="Pfam" id="PF02911">
    <property type="entry name" value="Formyl_trans_C"/>
    <property type="match status" value="1"/>
</dbReference>
<accession>A0AAU7MZ82</accession>
<dbReference type="EMBL" id="CP157804">
    <property type="protein sequence ID" value="XBQ23873.1"/>
    <property type="molecule type" value="Genomic_DNA"/>
</dbReference>
<protein>
    <submittedName>
        <fullName evidence="3">Formyltransferase family protein</fullName>
    </submittedName>
</protein>
<sequence>MKKIGVFLMTKKGFLVLKSLLNHDYTLNLAFVVGALDTNIHKDYNTEIRKLCSEYGIAYYDRDESGYKDLKVEYLLAISWRWLIKTENTPPLIVLHDSLLPRYRGFAPLVNSLINGERKIGVTALFASNDYDRGPIIGQTQTDIQYPIKIEKAIDLIADCYVDLVLDIFHKIKSNTDIYATPQNESKATYSLWRTEEDYKIDWHQSSKKIKRFIDAVGYPYLGAFAFVGQRKVRIFEVSQISDIIIENRSPGKVIFMEQGNPVVVCGKGLLKIEMASFDDNNEPLLPLKLFRTKFY</sequence>
<dbReference type="PANTHER" id="PTHR11138">
    <property type="entry name" value="METHIONYL-TRNA FORMYLTRANSFERASE"/>
    <property type="match status" value="1"/>
</dbReference>
<organism evidence="3">
    <name type="scientific">Flagellimonas sp. MMG031</name>
    <dbReference type="NCBI Taxonomy" id="3158549"/>
    <lineage>
        <taxon>Bacteria</taxon>
        <taxon>Pseudomonadati</taxon>
        <taxon>Bacteroidota</taxon>
        <taxon>Flavobacteriia</taxon>
        <taxon>Flavobacteriales</taxon>
        <taxon>Flavobacteriaceae</taxon>
        <taxon>Flagellimonas</taxon>
    </lineage>
</organism>
<dbReference type="SUPFAM" id="SSF53328">
    <property type="entry name" value="Formyltransferase"/>
    <property type="match status" value="1"/>
</dbReference>
<feature type="domain" description="Formyl transferase C-terminal" evidence="2">
    <location>
        <begin position="195"/>
        <end position="280"/>
    </location>
</feature>
<reference evidence="3" key="1">
    <citation type="submission" date="2024-05" db="EMBL/GenBank/DDBJ databases">
        <title>Draft Genome Sequences of Flagellimonas sp. MMG031 and Marinobacter sp. MMG032 Isolated from the dinoflagellate Symbiodinium pilosum.</title>
        <authorList>
            <person name="Shikuma N.J."/>
            <person name="Farrell M.V."/>
        </authorList>
    </citation>
    <scope>NUCLEOTIDE SEQUENCE</scope>
    <source>
        <strain evidence="3">MMG031</strain>
    </source>
</reference>
<feature type="domain" description="Formyl transferase N-terminal" evidence="1">
    <location>
        <begin position="90"/>
        <end position="145"/>
    </location>
</feature>
<evidence type="ECO:0000259" key="2">
    <source>
        <dbReference type="Pfam" id="PF02911"/>
    </source>
</evidence>
<name>A0AAU7MZ82_9FLAO</name>
<proteinExistence type="predicted"/>
<dbReference type="Pfam" id="PF00551">
    <property type="entry name" value="Formyl_trans_N"/>
    <property type="match status" value="1"/>
</dbReference>
<dbReference type="InterPro" id="IPR002376">
    <property type="entry name" value="Formyl_transf_N"/>
</dbReference>
<evidence type="ECO:0000313" key="3">
    <source>
        <dbReference type="EMBL" id="XBQ23873.1"/>
    </source>
</evidence>
<dbReference type="GO" id="GO:0005829">
    <property type="term" value="C:cytosol"/>
    <property type="evidence" value="ECO:0007669"/>
    <property type="project" value="TreeGrafter"/>
</dbReference>
<dbReference type="RefSeq" id="WP_349352308.1">
    <property type="nucleotide sequence ID" value="NZ_CP157804.1"/>
</dbReference>
<dbReference type="GO" id="GO:0004479">
    <property type="term" value="F:methionyl-tRNA formyltransferase activity"/>
    <property type="evidence" value="ECO:0007669"/>
    <property type="project" value="TreeGrafter"/>
</dbReference>
<dbReference type="InterPro" id="IPR011034">
    <property type="entry name" value="Formyl_transferase-like_C_sf"/>
</dbReference>
<dbReference type="PANTHER" id="PTHR11138:SF5">
    <property type="entry name" value="METHIONYL-TRNA FORMYLTRANSFERASE, MITOCHONDRIAL"/>
    <property type="match status" value="1"/>
</dbReference>